<evidence type="ECO:0000313" key="3">
    <source>
        <dbReference type="Proteomes" id="UP000186817"/>
    </source>
</evidence>
<keyword evidence="1" id="KW-0812">Transmembrane</keyword>
<protein>
    <recommendedName>
        <fullName evidence="4">Transmembrane protein</fullName>
    </recommendedName>
</protein>
<keyword evidence="1" id="KW-1133">Transmembrane helix</keyword>
<name>A0A1Q9EY89_SYMMI</name>
<evidence type="ECO:0000313" key="2">
    <source>
        <dbReference type="EMBL" id="OLQ12355.1"/>
    </source>
</evidence>
<dbReference type="EMBL" id="LSRX01000044">
    <property type="protein sequence ID" value="OLQ12355.1"/>
    <property type="molecule type" value="Genomic_DNA"/>
</dbReference>
<organism evidence="2 3">
    <name type="scientific">Symbiodinium microadriaticum</name>
    <name type="common">Dinoflagellate</name>
    <name type="synonym">Zooxanthella microadriatica</name>
    <dbReference type="NCBI Taxonomy" id="2951"/>
    <lineage>
        <taxon>Eukaryota</taxon>
        <taxon>Sar</taxon>
        <taxon>Alveolata</taxon>
        <taxon>Dinophyceae</taxon>
        <taxon>Suessiales</taxon>
        <taxon>Symbiodiniaceae</taxon>
        <taxon>Symbiodinium</taxon>
    </lineage>
</organism>
<feature type="transmembrane region" description="Helical" evidence="1">
    <location>
        <begin position="400"/>
        <end position="426"/>
    </location>
</feature>
<accession>A0A1Q9EY89</accession>
<feature type="transmembrane region" description="Helical" evidence="1">
    <location>
        <begin position="119"/>
        <end position="148"/>
    </location>
</feature>
<keyword evidence="1" id="KW-0472">Membrane</keyword>
<reference evidence="2 3" key="1">
    <citation type="submission" date="2016-02" db="EMBL/GenBank/DDBJ databases">
        <title>Genome analysis of coral dinoflagellate symbionts highlights evolutionary adaptations to a symbiotic lifestyle.</title>
        <authorList>
            <person name="Aranda M."/>
            <person name="Li Y."/>
            <person name="Liew Y.J."/>
            <person name="Baumgarten S."/>
            <person name="Simakov O."/>
            <person name="Wilson M."/>
            <person name="Piel J."/>
            <person name="Ashoor H."/>
            <person name="Bougouffa S."/>
            <person name="Bajic V.B."/>
            <person name="Ryu T."/>
            <person name="Ravasi T."/>
            <person name="Bayer T."/>
            <person name="Micklem G."/>
            <person name="Kim H."/>
            <person name="Bhak J."/>
            <person name="Lajeunesse T.C."/>
            <person name="Voolstra C.R."/>
        </authorList>
    </citation>
    <scope>NUCLEOTIDE SEQUENCE [LARGE SCALE GENOMIC DNA]</scope>
    <source>
        <strain evidence="2 3">CCMP2467</strain>
    </source>
</reference>
<feature type="transmembrane region" description="Helical" evidence="1">
    <location>
        <begin position="237"/>
        <end position="255"/>
    </location>
</feature>
<gene>
    <name evidence="2" type="ORF">AK812_SmicGene3758</name>
</gene>
<feature type="transmembrane region" description="Helical" evidence="1">
    <location>
        <begin position="194"/>
        <end position="217"/>
    </location>
</feature>
<feature type="transmembrane region" description="Helical" evidence="1">
    <location>
        <begin position="368"/>
        <end position="388"/>
    </location>
</feature>
<dbReference type="Proteomes" id="UP000186817">
    <property type="component" value="Unassembled WGS sequence"/>
</dbReference>
<dbReference type="AlphaFoldDB" id="A0A1Q9EY89"/>
<feature type="transmembrane region" description="Helical" evidence="1">
    <location>
        <begin position="154"/>
        <end position="174"/>
    </location>
</feature>
<evidence type="ECO:0000256" key="1">
    <source>
        <dbReference type="SAM" id="Phobius"/>
    </source>
</evidence>
<sequence>MSPSSETVLGRPDAIASEVSFGLQDPIPSEFANASEEDVNNGGEHLAPFYIAFVNQMEATRPEILRGVRVGQLLRYLPSTWLHGGDLETLHSLSQQTENFDQFWSHSWRGARWSKYINVLYLHNCVPATIAGSLCASAACGLVSAGLLDGRWCLLSGLVAFCIVLLLWHPRWCIFEIAAFLHSRSPGCKADLQIIPPLLGPVLLGCEILLCVTAMAYGYVESSLASSEEEALVGEQSLLLLAVLGPLFSFVTHALRGYARSVETLQEQLREFKVEHARSSCCDHGHEDKSLCDREVILESIAAWYSSLDSFELQVQSEVRMAIYDQLAYRAIYQRIVLLSTPYVWIRLEYAASRASDFSGQVADLAQTFTYLLAICPLLDILAFRLCYRWRARCCRQYADFLVSYAIVVVTFLVYIACYTIQLYVFRQAERALLLSVISMFSWWTVAAILWRIT</sequence>
<keyword evidence="3" id="KW-1185">Reference proteome</keyword>
<evidence type="ECO:0008006" key="4">
    <source>
        <dbReference type="Google" id="ProtNLM"/>
    </source>
</evidence>
<feature type="transmembrane region" description="Helical" evidence="1">
    <location>
        <begin position="327"/>
        <end position="348"/>
    </location>
</feature>
<dbReference type="OrthoDB" id="424397at2759"/>
<feature type="transmembrane region" description="Helical" evidence="1">
    <location>
        <begin position="432"/>
        <end position="451"/>
    </location>
</feature>
<comment type="caution">
    <text evidence="2">The sequence shown here is derived from an EMBL/GenBank/DDBJ whole genome shotgun (WGS) entry which is preliminary data.</text>
</comment>
<proteinExistence type="predicted"/>